<protein>
    <submittedName>
        <fullName evidence="1">Uncharacterized protein</fullName>
    </submittedName>
</protein>
<dbReference type="Proteomes" id="UP000677228">
    <property type="component" value="Unassembled WGS sequence"/>
</dbReference>
<evidence type="ECO:0000313" key="5">
    <source>
        <dbReference type="Proteomes" id="UP000663829"/>
    </source>
</evidence>
<comment type="caution">
    <text evidence="1">The sequence shown here is derived from an EMBL/GenBank/DDBJ whole genome shotgun (WGS) entry which is preliminary data.</text>
</comment>
<dbReference type="InterPro" id="IPR011011">
    <property type="entry name" value="Znf_FYVE_PHD"/>
</dbReference>
<dbReference type="Proteomes" id="UP000682733">
    <property type="component" value="Unassembled WGS sequence"/>
</dbReference>
<gene>
    <name evidence="1" type="ORF">GPM918_LOCUS30707</name>
    <name evidence="2" type="ORF">OVA965_LOCUS33146</name>
    <name evidence="4" type="ORF">SRO942_LOCUS31331</name>
    <name evidence="3" type="ORF">TMI583_LOCUS34024</name>
</gene>
<dbReference type="Proteomes" id="UP000663829">
    <property type="component" value="Unassembled WGS sequence"/>
</dbReference>
<organism evidence="1 5">
    <name type="scientific">Didymodactylos carnosus</name>
    <dbReference type="NCBI Taxonomy" id="1234261"/>
    <lineage>
        <taxon>Eukaryota</taxon>
        <taxon>Metazoa</taxon>
        <taxon>Spiralia</taxon>
        <taxon>Gnathifera</taxon>
        <taxon>Rotifera</taxon>
        <taxon>Eurotatoria</taxon>
        <taxon>Bdelloidea</taxon>
        <taxon>Philodinida</taxon>
        <taxon>Philodinidae</taxon>
        <taxon>Didymodactylos</taxon>
    </lineage>
</organism>
<name>A0A815H3Y1_9BILA</name>
<evidence type="ECO:0000313" key="4">
    <source>
        <dbReference type="EMBL" id="CAF4213416.1"/>
    </source>
</evidence>
<evidence type="ECO:0000313" key="1">
    <source>
        <dbReference type="EMBL" id="CAF1346817.1"/>
    </source>
</evidence>
<evidence type="ECO:0000313" key="2">
    <source>
        <dbReference type="EMBL" id="CAF1404280.1"/>
    </source>
</evidence>
<evidence type="ECO:0000313" key="3">
    <source>
        <dbReference type="EMBL" id="CAF4210405.1"/>
    </source>
</evidence>
<dbReference type="SUPFAM" id="SSF57903">
    <property type="entry name" value="FYVE/PHD zinc finger"/>
    <property type="match status" value="1"/>
</dbReference>
<dbReference type="Proteomes" id="UP000681722">
    <property type="component" value="Unassembled WGS sequence"/>
</dbReference>
<dbReference type="AlphaFoldDB" id="A0A815H3Y1"/>
<proteinExistence type="predicted"/>
<sequence>MFGITHKFGLSSLPLAPETIHRITSEEELMQVVSDKQSDALTASTITTTSSSSNSQMVTTMGTPKRTQLLDLTTKTSLSPTFTLRKPQVIPVTTAPAVNCESQNQQRSSVSAGSEPIQFTDEDNEDEIICSSCTLVMMDMDNAICDNCSKRVHKACMGYFTCDRCERETQRRQIREHVDCSQGKQADKMTLKLLKLPPLSKSDNVRLRVPAVD</sequence>
<dbReference type="EMBL" id="CAJNOK010026512">
    <property type="protein sequence ID" value="CAF1404280.1"/>
    <property type="molecule type" value="Genomic_DNA"/>
</dbReference>
<reference evidence="1" key="1">
    <citation type="submission" date="2021-02" db="EMBL/GenBank/DDBJ databases">
        <authorList>
            <person name="Nowell W R."/>
        </authorList>
    </citation>
    <scope>NUCLEOTIDE SEQUENCE</scope>
</reference>
<dbReference type="EMBL" id="CAJNOQ010014701">
    <property type="protein sequence ID" value="CAF1346817.1"/>
    <property type="molecule type" value="Genomic_DNA"/>
</dbReference>
<dbReference type="EMBL" id="CAJOBA010048241">
    <property type="protein sequence ID" value="CAF4210405.1"/>
    <property type="molecule type" value="Genomic_DNA"/>
</dbReference>
<accession>A0A815H3Y1</accession>
<dbReference type="EMBL" id="CAJOBC010062107">
    <property type="protein sequence ID" value="CAF4213416.1"/>
    <property type="molecule type" value="Genomic_DNA"/>
</dbReference>
<keyword evidence="5" id="KW-1185">Reference proteome</keyword>